<evidence type="ECO:0000313" key="3">
    <source>
        <dbReference type="EMBL" id="GBC00856.1"/>
    </source>
</evidence>
<name>A0A2Z6RE45_9GLOM</name>
<organism evidence="3 4">
    <name type="scientific">Rhizophagus clarus</name>
    <dbReference type="NCBI Taxonomy" id="94130"/>
    <lineage>
        <taxon>Eukaryota</taxon>
        <taxon>Fungi</taxon>
        <taxon>Fungi incertae sedis</taxon>
        <taxon>Mucoromycota</taxon>
        <taxon>Glomeromycotina</taxon>
        <taxon>Glomeromycetes</taxon>
        <taxon>Glomerales</taxon>
        <taxon>Glomeraceae</taxon>
        <taxon>Rhizophagus</taxon>
    </lineage>
</organism>
<comment type="similarity">
    <text evidence="1">Belongs to the RdRP family.</text>
</comment>
<dbReference type="InterPro" id="IPR057596">
    <property type="entry name" value="RDRP_core"/>
</dbReference>
<feature type="domain" description="RDRP core" evidence="2">
    <location>
        <begin position="30"/>
        <end position="82"/>
    </location>
</feature>
<accession>A0A2Z6RE45</accession>
<comment type="caution">
    <text evidence="3">The sequence shown here is derived from an EMBL/GenBank/DDBJ whole genome shotgun (WGS) entry which is preliminary data.</text>
</comment>
<dbReference type="Pfam" id="PF05183">
    <property type="entry name" value="RdRP"/>
    <property type="match status" value="1"/>
</dbReference>
<dbReference type="Proteomes" id="UP000247702">
    <property type="component" value="Unassembled WGS sequence"/>
</dbReference>
<reference evidence="3 4" key="1">
    <citation type="submission" date="2017-11" db="EMBL/GenBank/DDBJ databases">
        <title>The genome of Rhizophagus clarus HR1 reveals common genetic basis of auxotrophy among arbuscular mycorrhizal fungi.</title>
        <authorList>
            <person name="Kobayashi Y."/>
        </authorList>
    </citation>
    <scope>NUCLEOTIDE SEQUENCE [LARGE SCALE GENOMIC DNA]</scope>
    <source>
        <strain evidence="3 4">HR1</strain>
    </source>
</reference>
<keyword evidence="1" id="KW-0548">Nucleotidyltransferase</keyword>
<dbReference type="EMBL" id="BEXD01003334">
    <property type="protein sequence ID" value="GBC00856.1"/>
    <property type="molecule type" value="Genomic_DNA"/>
</dbReference>
<dbReference type="EC" id="2.7.7.48" evidence="1"/>
<protein>
    <recommendedName>
        <fullName evidence="1">RNA-dependent RNA polymerase</fullName>
        <ecNumber evidence="1">2.7.7.48</ecNumber>
    </recommendedName>
</protein>
<keyword evidence="1" id="KW-0696">RNA-directed RNA polymerase</keyword>
<sequence length="130" mass="15248">MVECNISFSYLHNYNLSEDFFFLLARLSAQWHLANIKISDGHYKFLTFSSNKSRNHSWFFAPTYDLTADDIRDCFSSTRAIQYLPVYYIKEIPNVVRGIPYEDNNVIALAIKICWIKASKSELESDRNNF</sequence>
<keyword evidence="1" id="KW-0694">RNA-binding</keyword>
<proteinExistence type="inferred from homology"/>
<keyword evidence="4" id="KW-1185">Reference proteome</keyword>
<evidence type="ECO:0000256" key="1">
    <source>
        <dbReference type="RuleBase" id="RU363098"/>
    </source>
</evidence>
<evidence type="ECO:0000313" key="4">
    <source>
        <dbReference type="Proteomes" id="UP000247702"/>
    </source>
</evidence>
<keyword evidence="1" id="KW-0808">Transferase</keyword>
<gene>
    <name evidence="3" type="ORF">RclHR1_00040007</name>
</gene>
<comment type="catalytic activity">
    <reaction evidence="1">
        <text>RNA(n) + a ribonucleoside 5'-triphosphate = RNA(n+1) + diphosphate</text>
        <dbReference type="Rhea" id="RHEA:21248"/>
        <dbReference type="Rhea" id="RHEA-COMP:14527"/>
        <dbReference type="Rhea" id="RHEA-COMP:17342"/>
        <dbReference type="ChEBI" id="CHEBI:33019"/>
        <dbReference type="ChEBI" id="CHEBI:61557"/>
        <dbReference type="ChEBI" id="CHEBI:140395"/>
        <dbReference type="EC" id="2.7.7.48"/>
    </reaction>
</comment>
<evidence type="ECO:0000259" key="2">
    <source>
        <dbReference type="Pfam" id="PF05183"/>
    </source>
</evidence>
<dbReference type="AlphaFoldDB" id="A0A2Z6RE45"/>